<dbReference type="Gene3D" id="1.10.760.10">
    <property type="entry name" value="Cytochrome c-like domain"/>
    <property type="match status" value="2"/>
</dbReference>
<keyword evidence="1 4" id="KW-0349">Heme</keyword>
<dbReference type="GO" id="GO:0046872">
    <property type="term" value="F:metal ion binding"/>
    <property type="evidence" value="ECO:0007669"/>
    <property type="project" value="UniProtKB-KW"/>
</dbReference>
<dbReference type="Proteomes" id="UP000494249">
    <property type="component" value="Unassembled WGS sequence"/>
</dbReference>
<reference evidence="6 7" key="1">
    <citation type="submission" date="2020-04" db="EMBL/GenBank/DDBJ databases">
        <authorList>
            <person name="De Canck E."/>
        </authorList>
    </citation>
    <scope>NUCLEOTIDE SEQUENCE [LARGE SCALE GENOMIC DNA]</scope>
    <source>
        <strain evidence="6 7">LMG 22037</strain>
    </source>
</reference>
<dbReference type="PANTHER" id="PTHR35008:SF9">
    <property type="entry name" value="CYTOCHROME C DOMAIN-CONTAINING PROTEIN"/>
    <property type="match status" value="1"/>
</dbReference>
<dbReference type="GO" id="GO:0009055">
    <property type="term" value="F:electron transfer activity"/>
    <property type="evidence" value="ECO:0007669"/>
    <property type="project" value="InterPro"/>
</dbReference>
<evidence type="ECO:0000256" key="3">
    <source>
        <dbReference type="ARBA" id="ARBA00023004"/>
    </source>
</evidence>
<organism evidence="6 7">
    <name type="scientific">Paraburkholderia phenoliruptrix</name>
    <dbReference type="NCBI Taxonomy" id="252970"/>
    <lineage>
        <taxon>Bacteria</taxon>
        <taxon>Pseudomonadati</taxon>
        <taxon>Pseudomonadota</taxon>
        <taxon>Betaproteobacteria</taxon>
        <taxon>Burkholderiales</taxon>
        <taxon>Burkholderiaceae</taxon>
        <taxon>Paraburkholderia</taxon>
    </lineage>
</organism>
<dbReference type="InterPro" id="IPR036909">
    <property type="entry name" value="Cyt_c-like_dom_sf"/>
</dbReference>
<dbReference type="EC" id="1.8.2.2" evidence="6"/>
<proteinExistence type="predicted"/>
<feature type="domain" description="Cytochrome c" evidence="5">
    <location>
        <begin position="81"/>
        <end position="166"/>
    </location>
</feature>
<dbReference type="EMBL" id="CADIKB010000077">
    <property type="protein sequence ID" value="CAB3741967.1"/>
    <property type="molecule type" value="Genomic_DNA"/>
</dbReference>
<keyword evidence="3 4" id="KW-0408">Iron</keyword>
<dbReference type="PROSITE" id="PS51007">
    <property type="entry name" value="CYTC"/>
    <property type="match status" value="1"/>
</dbReference>
<dbReference type="GO" id="GO:0050338">
    <property type="term" value="F:thiosulfate dehydrogenase activity"/>
    <property type="evidence" value="ECO:0007669"/>
    <property type="project" value="UniProtKB-EC"/>
</dbReference>
<dbReference type="PANTHER" id="PTHR35008">
    <property type="entry name" value="BLL4482 PROTEIN-RELATED"/>
    <property type="match status" value="1"/>
</dbReference>
<dbReference type="InterPro" id="IPR009056">
    <property type="entry name" value="Cyt_c-like_dom"/>
</dbReference>
<dbReference type="InterPro" id="IPR051459">
    <property type="entry name" value="Cytochrome_c-type_DH"/>
</dbReference>
<evidence type="ECO:0000313" key="7">
    <source>
        <dbReference type="Proteomes" id="UP000494249"/>
    </source>
</evidence>
<accession>A0A6J5CT53</accession>
<dbReference type="GO" id="GO:0020037">
    <property type="term" value="F:heme binding"/>
    <property type="evidence" value="ECO:0007669"/>
    <property type="project" value="InterPro"/>
</dbReference>
<dbReference type="SUPFAM" id="SSF46626">
    <property type="entry name" value="Cytochrome c"/>
    <property type="match status" value="2"/>
</dbReference>
<evidence type="ECO:0000259" key="5">
    <source>
        <dbReference type="PROSITE" id="PS51007"/>
    </source>
</evidence>
<keyword evidence="6" id="KW-0560">Oxidoreductase</keyword>
<keyword evidence="2 4" id="KW-0479">Metal-binding</keyword>
<gene>
    <name evidence="6" type="primary">tsdA</name>
    <name evidence="6" type="ORF">LMG22037_06547</name>
</gene>
<evidence type="ECO:0000256" key="2">
    <source>
        <dbReference type="ARBA" id="ARBA00022723"/>
    </source>
</evidence>
<protein>
    <submittedName>
        <fullName evidence="6">Thiosulfate dehydrogenase</fullName>
        <ecNumber evidence="6">1.8.2.2</ecNumber>
    </submittedName>
</protein>
<name>A0A6J5CT53_9BURK</name>
<evidence type="ECO:0000313" key="6">
    <source>
        <dbReference type="EMBL" id="CAB3741967.1"/>
    </source>
</evidence>
<evidence type="ECO:0000256" key="1">
    <source>
        <dbReference type="ARBA" id="ARBA00022617"/>
    </source>
</evidence>
<dbReference type="AlphaFoldDB" id="A0A6J5CT53"/>
<dbReference type="Pfam" id="PF13442">
    <property type="entry name" value="Cytochrome_CBB3"/>
    <property type="match status" value="1"/>
</dbReference>
<sequence length="204" mass="21893">MSHAPSPEWRGVADGPHTVNTLAERLQGCFRYSMNGKAPPLGDPVLVSLEAYAYWLAKGAPVGVPIPGRGYPKLPPPTLKADYTRGSQVYAQHCALCHGTDGQGQSSNGKSVFPPLWGPQSFNWGAGMHELQNAAGFIKANMPLGLGGTLSNQEAWDVALFMDSHERPQDPRFTGSVESTRARYHNSPNSLYGQVVNGHVLGSP</sequence>
<evidence type="ECO:0000256" key="4">
    <source>
        <dbReference type="PROSITE-ProRule" id="PRU00433"/>
    </source>
</evidence>